<proteinExistence type="predicted"/>
<sequence length="194" mass="22757">MESARDGYTPFGAFVHTKWCPIVVRRISRRPVKKTDFYIQEAIAQAEYALMAYGEYEKFMDAADTKLVFYHLHHFVLHVTNIDKLIFPKTNNFRLEILKSIQEKVKIETSSIRKLRNHLEHFDERLDNYVKNYKGQAFFDCNIVTGCKGFPEKDFLRAIDGKTYKFYGENFDLTEIHSHLPPLIKALKNVQNSA</sequence>
<keyword evidence="2" id="KW-1185">Reference proteome</keyword>
<evidence type="ECO:0000313" key="2">
    <source>
        <dbReference type="Proteomes" id="UP001595630"/>
    </source>
</evidence>
<reference evidence="2" key="1">
    <citation type="journal article" date="2019" name="Int. J. Syst. Evol. Microbiol.">
        <title>The Global Catalogue of Microorganisms (GCM) 10K type strain sequencing project: providing services to taxonomists for standard genome sequencing and annotation.</title>
        <authorList>
            <consortium name="The Broad Institute Genomics Platform"/>
            <consortium name="The Broad Institute Genome Sequencing Center for Infectious Disease"/>
            <person name="Wu L."/>
            <person name="Ma J."/>
        </authorList>
    </citation>
    <scope>NUCLEOTIDE SEQUENCE [LARGE SCALE GENOMIC DNA]</scope>
    <source>
        <strain evidence="2">KCTC 42447</strain>
    </source>
</reference>
<comment type="caution">
    <text evidence="1">The sequence shown here is derived from an EMBL/GenBank/DDBJ whole genome shotgun (WGS) entry which is preliminary data.</text>
</comment>
<name>A0ABV7T1D5_9GAMM</name>
<accession>A0ABV7T1D5</accession>
<dbReference type="EMBL" id="JBHRXZ010000005">
    <property type="protein sequence ID" value="MFC3606736.1"/>
    <property type="molecule type" value="Genomic_DNA"/>
</dbReference>
<dbReference type="RefSeq" id="WP_386361029.1">
    <property type="nucleotide sequence ID" value="NZ_JBHRXZ010000005.1"/>
</dbReference>
<dbReference type="Proteomes" id="UP001595630">
    <property type="component" value="Unassembled WGS sequence"/>
</dbReference>
<organism evidence="1 2">
    <name type="scientific">Stutzerimonas tarimensis</name>
    <dbReference type="NCBI Taxonomy" id="1507735"/>
    <lineage>
        <taxon>Bacteria</taxon>
        <taxon>Pseudomonadati</taxon>
        <taxon>Pseudomonadota</taxon>
        <taxon>Gammaproteobacteria</taxon>
        <taxon>Pseudomonadales</taxon>
        <taxon>Pseudomonadaceae</taxon>
        <taxon>Stutzerimonas</taxon>
    </lineage>
</organism>
<gene>
    <name evidence="1" type="ORF">ACFOMF_02900</name>
</gene>
<evidence type="ECO:0000313" key="1">
    <source>
        <dbReference type="EMBL" id="MFC3606736.1"/>
    </source>
</evidence>
<protein>
    <recommendedName>
        <fullName evidence="3">HEPN domain-containing protein</fullName>
    </recommendedName>
</protein>
<evidence type="ECO:0008006" key="3">
    <source>
        <dbReference type="Google" id="ProtNLM"/>
    </source>
</evidence>